<sequence>MSNLFTNLYAKFKQRVPNPFYRRLLIGGLAIAAAAEGSVYVVMFQKWRRGEDPNVLKFDRLKWRQEEEEAKRKELGSA</sequence>
<comment type="caution">
    <text evidence="2">The sequence shown here is derived from an EMBL/GenBank/DDBJ whole genome shotgun (WGS) entry which is preliminary data.</text>
</comment>
<dbReference type="Proteomes" id="UP001212841">
    <property type="component" value="Unassembled WGS sequence"/>
</dbReference>
<gene>
    <name evidence="2" type="ORF">HK097_007844</name>
</gene>
<accession>A0AAD5SE48</accession>
<proteinExistence type="predicted"/>
<dbReference type="EMBL" id="JADGJD010000425">
    <property type="protein sequence ID" value="KAJ3051178.1"/>
    <property type="molecule type" value="Genomic_DNA"/>
</dbReference>
<feature type="transmembrane region" description="Helical" evidence="1">
    <location>
        <begin position="20"/>
        <end position="42"/>
    </location>
</feature>
<keyword evidence="1" id="KW-0472">Membrane</keyword>
<evidence type="ECO:0000313" key="3">
    <source>
        <dbReference type="Proteomes" id="UP001212841"/>
    </source>
</evidence>
<keyword evidence="1" id="KW-0812">Transmembrane</keyword>
<reference evidence="2" key="1">
    <citation type="submission" date="2020-05" db="EMBL/GenBank/DDBJ databases">
        <title>Phylogenomic resolution of chytrid fungi.</title>
        <authorList>
            <person name="Stajich J.E."/>
            <person name="Amses K."/>
            <person name="Simmons R."/>
            <person name="Seto K."/>
            <person name="Myers J."/>
            <person name="Bonds A."/>
            <person name="Quandt C.A."/>
            <person name="Barry K."/>
            <person name="Liu P."/>
            <person name="Grigoriev I."/>
            <person name="Longcore J.E."/>
            <person name="James T.Y."/>
        </authorList>
    </citation>
    <scope>NUCLEOTIDE SEQUENCE</scope>
    <source>
        <strain evidence="2">JEL0318</strain>
    </source>
</reference>
<organism evidence="2 3">
    <name type="scientific">Rhizophlyctis rosea</name>
    <dbReference type="NCBI Taxonomy" id="64517"/>
    <lineage>
        <taxon>Eukaryota</taxon>
        <taxon>Fungi</taxon>
        <taxon>Fungi incertae sedis</taxon>
        <taxon>Chytridiomycota</taxon>
        <taxon>Chytridiomycota incertae sedis</taxon>
        <taxon>Chytridiomycetes</taxon>
        <taxon>Rhizophlyctidales</taxon>
        <taxon>Rhizophlyctidaceae</taxon>
        <taxon>Rhizophlyctis</taxon>
    </lineage>
</organism>
<evidence type="ECO:0000256" key="1">
    <source>
        <dbReference type="SAM" id="Phobius"/>
    </source>
</evidence>
<name>A0AAD5SE48_9FUNG</name>
<evidence type="ECO:0000313" key="2">
    <source>
        <dbReference type="EMBL" id="KAJ3051178.1"/>
    </source>
</evidence>
<feature type="non-terminal residue" evidence="2">
    <location>
        <position position="78"/>
    </location>
</feature>
<keyword evidence="1" id="KW-1133">Transmembrane helix</keyword>
<keyword evidence="3" id="KW-1185">Reference proteome</keyword>
<protein>
    <submittedName>
        <fullName evidence="2">Uncharacterized protein</fullName>
    </submittedName>
</protein>
<dbReference type="AlphaFoldDB" id="A0AAD5SE48"/>